<organism evidence="4 5">
    <name type="scientific">Huiozyma naganishii (strain ATCC MYA-139 / BCRC 22969 / CBS 8797 / KCTC 17520 / NBRC 10181 / NCYC 3082 / Yp74L-3)</name>
    <name type="common">Yeast</name>
    <name type="synonym">Kazachstania naganishii</name>
    <dbReference type="NCBI Taxonomy" id="1071383"/>
    <lineage>
        <taxon>Eukaryota</taxon>
        <taxon>Fungi</taxon>
        <taxon>Dikarya</taxon>
        <taxon>Ascomycota</taxon>
        <taxon>Saccharomycotina</taxon>
        <taxon>Saccharomycetes</taxon>
        <taxon>Saccharomycetales</taxon>
        <taxon>Saccharomycetaceae</taxon>
        <taxon>Huiozyma</taxon>
    </lineage>
</organism>
<evidence type="ECO:0000313" key="5">
    <source>
        <dbReference type="Proteomes" id="UP000006310"/>
    </source>
</evidence>
<gene>
    <name evidence="4" type="primary">KNAG0B03320</name>
    <name evidence="4" type="ordered locus">KNAG_0B03320</name>
</gene>
<dbReference type="eggNOG" id="KOG2852">
    <property type="taxonomic scope" value="Eukaryota"/>
</dbReference>
<reference evidence="4 5" key="1">
    <citation type="journal article" date="2011" name="Proc. Natl. Acad. Sci. U.S.A.">
        <title>Evolutionary erosion of yeast sex chromosomes by mating-type switching accidents.</title>
        <authorList>
            <person name="Gordon J.L."/>
            <person name="Armisen D."/>
            <person name="Proux-Wera E."/>
            <person name="Oheigeartaigh S.S."/>
            <person name="Byrne K.P."/>
            <person name="Wolfe K.H."/>
        </authorList>
    </citation>
    <scope>NUCLEOTIDE SEQUENCE [LARGE SCALE GENOMIC DNA]</scope>
    <source>
        <strain evidence="5">ATCC MYA-139 / BCRC 22969 / CBS 8797 / CCRC 22969 / KCTC 17520 / NBRC 10181 / NCYC 3082</strain>
    </source>
</reference>
<evidence type="ECO:0000313" key="4">
    <source>
        <dbReference type="EMBL" id="CCK68774.1"/>
    </source>
</evidence>
<name>J7S3K4_HUIN7</name>
<evidence type="ECO:0000256" key="1">
    <source>
        <dbReference type="SAM" id="MobiDB-lite"/>
    </source>
</evidence>
<dbReference type="Gene3D" id="3.30.9.10">
    <property type="entry name" value="D-Amino Acid Oxidase, subunit A, domain 2"/>
    <property type="match status" value="1"/>
</dbReference>
<protein>
    <recommendedName>
        <fullName evidence="3">FAD dependent oxidoreductase domain-containing protein</fullName>
    </recommendedName>
</protein>
<dbReference type="STRING" id="1071383.J7S3K4"/>
<dbReference type="HOGENOM" id="CLU_007884_14_0_1"/>
<dbReference type="GO" id="GO:0042147">
    <property type="term" value="P:retrograde transport, endosome to Golgi"/>
    <property type="evidence" value="ECO:0007669"/>
    <property type="project" value="EnsemblFungi"/>
</dbReference>
<dbReference type="AlphaFoldDB" id="J7S3K4"/>
<evidence type="ECO:0000256" key="2">
    <source>
        <dbReference type="SAM" id="Phobius"/>
    </source>
</evidence>
<reference evidence="5" key="2">
    <citation type="submission" date="2012-08" db="EMBL/GenBank/DDBJ databases">
        <title>Genome sequence of Kazachstania naganishii.</title>
        <authorList>
            <person name="Gordon J.L."/>
            <person name="Armisen D."/>
            <person name="Proux-Wera E."/>
            <person name="OhEigeartaigh S.S."/>
            <person name="Byrne K.P."/>
            <person name="Wolfe K.H."/>
        </authorList>
    </citation>
    <scope>NUCLEOTIDE SEQUENCE [LARGE SCALE GENOMIC DNA]</scope>
    <source>
        <strain evidence="5">ATCC MYA-139 / BCRC 22969 / CBS 8797 / CCRC 22969 / KCTC 17520 / NBRC 10181 / NCYC 3082</strain>
    </source>
</reference>
<sequence length="453" mass="49863">MDGKEKVTGERSVEIAIVGGGIIGCSIAYYLTKHPNFDAKRYHITIFESNNIACAASGKAGGLLASWAFPAQIGALSFNLHQLLAAEHDGAKKWDYRHLDTINLEADLRRGDSQLSLNSLLRKQREHARRLEKSKKWSKYGESSTPEGDCDDTDGGDDDGDDTLIGKNRSDLPTNLRWIDGKKVKSWSYISDSAATAQLHPYKFTKFLFGEAEMSGSVDLVYGKVTQLKMTEDRETIVGLEYEPVSKHSDPAKADEDEHVRKVHKVDKLIIAAGPWTSEILPECPVSGLRAHSIIIKPDDISKISPYALFTELQISDAETFSPEIYTRRDVVYVCGEGEAMALPDPTQDVEITQEKCDKLYKYACEVSPLLSAGKLVTKQACYLPVLDVATSSGPLMGETNVEGLYLASGHSCWGINNSLATGKIMSEIVMNGETLCANVENLDPKLYFDARV</sequence>
<dbReference type="Proteomes" id="UP000006310">
    <property type="component" value="Chromosome 2"/>
</dbReference>
<proteinExistence type="predicted"/>
<feature type="region of interest" description="Disordered" evidence="1">
    <location>
        <begin position="132"/>
        <end position="168"/>
    </location>
</feature>
<dbReference type="PANTHER" id="PTHR13847">
    <property type="entry name" value="SARCOSINE DEHYDROGENASE-RELATED"/>
    <property type="match status" value="1"/>
</dbReference>
<dbReference type="GeneID" id="34524424"/>
<dbReference type="PANTHER" id="PTHR13847:SF150">
    <property type="entry name" value="OXIDOREDUCTASE TDA3-RELATED"/>
    <property type="match status" value="1"/>
</dbReference>
<dbReference type="Pfam" id="PF01266">
    <property type="entry name" value="DAO"/>
    <property type="match status" value="1"/>
</dbReference>
<dbReference type="RefSeq" id="XP_022463020.1">
    <property type="nucleotide sequence ID" value="XM_022611630.1"/>
</dbReference>
<dbReference type="OMA" id="DDTVYAC"/>
<dbReference type="GO" id="GO:0005829">
    <property type="term" value="C:cytosol"/>
    <property type="evidence" value="ECO:0007669"/>
    <property type="project" value="GOC"/>
</dbReference>
<dbReference type="InterPro" id="IPR036188">
    <property type="entry name" value="FAD/NAD-bd_sf"/>
</dbReference>
<dbReference type="KEGG" id="kng:KNAG_0B03320"/>
<dbReference type="PROSITE" id="PS51257">
    <property type="entry name" value="PROKAR_LIPOPROTEIN"/>
    <property type="match status" value="1"/>
</dbReference>
<keyword evidence="2" id="KW-0812">Transmembrane</keyword>
<keyword evidence="5" id="KW-1185">Reference proteome</keyword>
<feature type="domain" description="FAD dependent oxidoreductase" evidence="3">
    <location>
        <begin position="15"/>
        <end position="428"/>
    </location>
</feature>
<feature type="transmembrane region" description="Helical" evidence="2">
    <location>
        <begin position="12"/>
        <end position="31"/>
    </location>
</feature>
<keyword evidence="2" id="KW-1133">Transmembrane helix</keyword>
<keyword evidence="2" id="KW-0472">Membrane</keyword>
<dbReference type="GO" id="GO:0005770">
    <property type="term" value="C:late endosome"/>
    <property type="evidence" value="ECO:0007669"/>
    <property type="project" value="EnsemblFungi"/>
</dbReference>
<accession>J7S3K4</accession>
<dbReference type="SUPFAM" id="SSF51905">
    <property type="entry name" value="FAD/NAD(P)-binding domain"/>
    <property type="match status" value="1"/>
</dbReference>
<feature type="compositionally biased region" description="Acidic residues" evidence="1">
    <location>
        <begin position="148"/>
        <end position="162"/>
    </location>
</feature>
<dbReference type="InterPro" id="IPR006076">
    <property type="entry name" value="FAD-dep_OxRdtase"/>
</dbReference>
<evidence type="ECO:0000259" key="3">
    <source>
        <dbReference type="Pfam" id="PF01266"/>
    </source>
</evidence>
<dbReference type="EMBL" id="HE978315">
    <property type="protein sequence ID" value="CCK68774.1"/>
    <property type="molecule type" value="Genomic_DNA"/>
</dbReference>
<dbReference type="OrthoDB" id="498204at2759"/>
<dbReference type="Gene3D" id="3.50.50.60">
    <property type="entry name" value="FAD/NAD(P)-binding domain"/>
    <property type="match status" value="2"/>
</dbReference>